<reference evidence="2" key="1">
    <citation type="submission" date="2020-07" db="EMBL/GenBank/DDBJ databases">
        <authorList>
            <person name="Tarantini F.S."/>
            <person name="Hong K.W."/>
            <person name="Chan K.G."/>
        </authorList>
    </citation>
    <scope>NUCLEOTIDE SEQUENCE</scope>
    <source>
        <strain evidence="2">32-07</strain>
    </source>
</reference>
<evidence type="ECO:0000259" key="1">
    <source>
        <dbReference type="Pfam" id="PF12697"/>
    </source>
</evidence>
<dbReference type="PANTHER" id="PTHR43689:SF8">
    <property type="entry name" value="ALPHA_BETA-HYDROLASES SUPERFAMILY PROTEIN"/>
    <property type="match status" value="1"/>
</dbReference>
<dbReference type="RefSeq" id="WP_231332906.1">
    <property type="nucleotide sequence ID" value="NZ_CP059572.1"/>
</dbReference>
<name>A0ABX8QMH8_9ACTN</name>
<feature type="domain" description="AB hydrolase-1" evidence="1">
    <location>
        <begin position="68"/>
        <end position="309"/>
    </location>
</feature>
<keyword evidence="2" id="KW-0378">Hydrolase</keyword>
<accession>A0ABX8QMH8</accession>
<evidence type="ECO:0000313" key="3">
    <source>
        <dbReference type="Proteomes" id="UP001049518"/>
    </source>
</evidence>
<dbReference type="PANTHER" id="PTHR43689">
    <property type="entry name" value="HYDROLASE"/>
    <property type="match status" value="1"/>
</dbReference>
<protein>
    <submittedName>
        <fullName evidence="2">Alpha/beta hydrolase</fullName>
    </submittedName>
</protein>
<keyword evidence="3" id="KW-1185">Reference proteome</keyword>
<dbReference type="SUPFAM" id="SSF53474">
    <property type="entry name" value="alpha/beta-Hydrolases"/>
    <property type="match status" value="1"/>
</dbReference>
<gene>
    <name evidence="2" type="ORF">AGRA3207_000477</name>
</gene>
<dbReference type="Proteomes" id="UP001049518">
    <property type="component" value="Chromosome"/>
</dbReference>
<dbReference type="InterPro" id="IPR000073">
    <property type="entry name" value="AB_hydrolase_1"/>
</dbReference>
<dbReference type="InterPro" id="IPR029058">
    <property type="entry name" value="AB_hydrolase_fold"/>
</dbReference>
<dbReference type="GO" id="GO:0016787">
    <property type="term" value="F:hydrolase activity"/>
    <property type="evidence" value="ECO:0007669"/>
    <property type="project" value="UniProtKB-KW"/>
</dbReference>
<dbReference type="Pfam" id="PF12697">
    <property type="entry name" value="Abhydrolase_6"/>
    <property type="match status" value="1"/>
</dbReference>
<sequence length="315" mass="33127">MTIRPGLRRWARRLAAGLLALLLAGTCFSLGYNAATSGRAREPAGMEFVEAGGIRTRYRHWGAQGPPVVLVHGAAESADTWEGVAALLAARHRVFALDLTGWGYSERRGPYDAGHQAAQLLGFLGALRLDGALVAGHSSGAGVAAEAALRAPSRISGVVFLDGDALDTGAGEGADALRVVLRDPYRTTLLRLAVRSDRLIRAIYGAQCGPSCPRLDREGVDRWRRPLQVEGAEGALWAMRGVVGLPAPRVAGLARLPLRKAVVFGAGDDVFPASSPYETARRIGAPPPVIIPGARHLSLVSHPRQVADAVGAAAR</sequence>
<proteinExistence type="predicted"/>
<dbReference type="PRINTS" id="PR00111">
    <property type="entry name" value="ABHYDROLASE"/>
</dbReference>
<dbReference type="EMBL" id="CP059572">
    <property type="protein sequence ID" value="QXJ19873.1"/>
    <property type="molecule type" value="Genomic_DNA"/>
</dbReference>
<organism evidence="2 3">
    <name type="scientific">Actinomadura graeca</name>
    <dbReference type="NCBI Taxonomy" id="2750812"/>
    <lineage>
        <taxon>Bacteria</taxon>
        <taxon>Bacillati</taxon>
        <taxon>Actinomycetota</taxon>
        <taxon>Actinomycetes</taxon>
        <taxon>Streptosporangiales</taxon>
        <taxon>Thermomonosporaceae</taxon>
        <taxon>Actinomadura</taxon>
    </lineage>
</organism>
<evidence type="ECO:0000313" key="2">
    <source>
        <dbReference type="EMBL" id="QXJ19873.1"/>
    </source>
</evidence>
<dbReference type="Gene3D" id="3.40.50.1820">
    <property type="entry name" value="alpha/beta hydrolase"/>
    <property type="match status" value="1"/>
</dbReference>